<keyword evidence="2" id="KW-0378">Hydrolase</keyword>
<evidence type="ECO:0000313" key="5">
    <source>
        <dbReference type="RefSeq" id="XP_035826374.1"/>
    </source>
</evidence>
<evidence type="ECO:0000259" key="3">
    <source>
        <dbReference type="Pfam" id="PF04083"/>
    </source>
</evidence>
<protein>
    <recommendedName>
        <fullName evidence="2">Lipase</fullName>
    </recommendedName>
</protein>
<reference evidence="5" key="1">
    <citation type="submission" date="2025-08" db="UniProtKB">
        <authorList>
            <consortium name="RefSeq"/>
        </authorList>
    </citation>
    <scope>IDENTIFICATION</scope>
</reference>
<accession>A0ABM1VVD2</accession>
<dbReference type="Proteomes" id="UP000694888">
    <property type="component" value="Unplaced"/>
</dbReference>
<gene>
    <name evidence="5" type="primary">LOC101860824</name>
</gene>
<dbReference type="InterPro" id="IPR025483">
    <property type="entry name" value="Lipase_euk"/>
</dbReference>
<dbReference type="InterPro" id="IPR029058">
    <property type="entry name" value="AB_hydrolase_fold"/>
</dbReference>
<keyword evidence="2" id="KW-0442">Lipid degradation</keyword>
<dbReference type="Gene3D" id="3.40.50.1820">
    <property type="entry name" value="alpha/beta hydrolase"/>
    <property type="match status" value="1"/>
</dbReference>
<evidence type="ECO:0000313" key="4">
    <source>
        <dbReference type="Proteomes" id="UP000694888"/>
    </source>
</evidence>
<sequence>MSAEKGKVGIMLEYGAWSEEVQTELITSKGFPCENHYVPTEDGYILNILRIPQGRKNSEKSSASRPVVVLQHGLLGSCTNFLTNPVNESLAYLLADAGADVWLGNSRGNIYSTNHTHLSPNTREFWNFSWGEMARFDLPAMINFIRDKTGADQVYYVGHSQGTTMAFAQFSEDQELASHIKHFFALAPAARVGHTSVAIAKLAPFANEIKAFFDMLGPGEFLCPPRFLRYLQGELCLKWGTEICENLLFLAGGFDPASLNQTRIPVYMAHNPAGTSTTNILHWAQMVNSKEFQKFDYGSPEANMRRYNQPTPPLYYPSNMKVPVAVFRGGHDLLANKMDVNWLLPQLNVSKDVYVKRYEHLDFIWAFDAPSVIYKYILEIVFSLRHVLSVCIVKSKLKLNE</sequence>
<comment type="similarity">
    <text evidence="1 2">Belongs to the AB hydrolase superfamily. Lipase family.</text>
</comment>
<evidence type="ECO:0000256" key="2">
    <source>
        <dbReference type="PIRNR" id="PIRNR000862"/>
    </source>
</evidence>
<dbReference type="PIRSF" id="PIRSF000862">
    <property type="entry name" value="Steryl_ester_lip"/>
    <property type="match status" value="1"/>
</dbReference>
<dbReference type="InterPro" id="IPR006693">
    <property type="entry name" value="AB_hydrolase_lipase"/>
</dbReference>
<dbReference type="SUPFAM" id="SSF53474">
    <property type="entry name" value="alpha/beta-Hydrolases"/>
    <property type="match status" value="1"/>
</dbReference>
<proteinExistence type="inferred from homology"/>
<dbReference type="PANTHER" id="PTHR11005">
    <property type="entry name" value="LYSOSOMAL ACID LIPASE-RELATED"/>
    <property type="match status" value="1"/>
</dbReference>
<organism evidence="4 5">
    <name type="scientific">Aplysia californica</name>
    <name type="common">California sea hare</name>
    <dbReference type="NCBI Taxonomy" id="6500"/>
    <lineage>
        <taxon>Eukaryota</taxon>
        <taxon>Metazoa</taxon>
        <taxon>Spiralia</taxon>
        <taxon>Lophotrochozoa</taxon>
        <taxon>Mollusca</taxon>
        <taxon>Gastropoda</taxon>
        <taxon>Heterobranchia</taxon>
        <taxon>Euthyneura</taxon>
        <taxon>Tectipleura</taxon>
        <taxon>Aplysiida</taxon>
        <taxon>Aplysioidea</taxon>
        <taxon>Aplysiidae</taxon>
        <taxon>Aplysia</taxon>
    </lineage>
</organism>
<dbReference type="GeneID" id="101860824"/>
<name>A0ABM1VVD2_APLCA</name>
<keyword evidence="4" id="KW-1185">Reference proteome</keyword>
<evidence type="ECO:0000256" key="1">
    <source>
        <dbReference type="ARBA" id="ARBA00010701"/>
    </source>
</evidence>
<feature type="domain" description="Partial AB-hydrolase lipase" evidence="3">
    <location>
        <begin position="23"/>
        <end position="84"/>
    </location>
</feature>
<dbReference type="Pfam" id="PF04083">
    <property type="entry name" value="Abhydro_lipase"/>
    <property type="match status" value="1"/>
</dbReference>
<keyword evidence="2" id="KW-0443">Lipid metabolism</keyword>
<dbReference type="RefSeq" id="XP_035826374.1">
    <property type="nucleotide sequence ID" value="XM_035970481.1"/>
</dbReference>